<sequence length="229" mass="26004">VNDDYDQMSITPKAVKNKLSVMLKENDLLERDILCIGDDDLFSVACSLTGLPKSITVFDIDKKVIGFIDEISPRLPVPIKTVSVNLLKSLPKKYNNSFDIFISEPPDTVKGTLLFVSRGMQALRKNGAFYLGMTEETLNKKQWLKIEKAITQSGFAFTNIIKDCEEYVREGENELSWKGFEKLPKWINKPASKSWFVSALFRAESIGKRKPLRFSFKDAKKELITSLLP</sequence>
<dbReference type="InterPro" id="IPR029063">
    <property type="entry name" value="SAM-dependent_MTases_sf"/>
</dbReference>
<reference evidence="2 3" key="1">
    <citation type="submission" date="2017-09" db="EMBL/GenBank/DDBJ databases">
        <title>Depth-based differentiation of microbial function through sediment-hosted aquifers and enrichment of novel symbionts in the deep terrestrial subsurface.</title>
        <authorList>
            <person name="Probst A.J."/>
            <person name="Ladd B."/>
            <person name="Jarett J.K."/>
            <person name="Geller-Mcgrath D.E."/>
            <person name="Sieber C.M."/>
            <person name="Emerson J.B."/>
            <person name="Anantharaman K."/>
            <person name="Thomas B.C."/>
            <person name="Malmstrom R."/>
            <person name="Stieglmeier M."/>
            <person name="Klingl A."/>
            <person name="Woyke T."/>
            <person name="Ryan C.M."/>
            <person name="Banfield J.F."/>
        </authorList>
    </citation>
    <scope>NUCLEOTIDE SEQUENCE [LARGE SCALE GENOMIC DNA]</scope>
    <source>
        <strain evidence="2">CG23_combo_of_CG06-09_8_20_14_all_42_19</strain>
    </source>
</reference>
<dbReference type="GO" id="GO:0006596">
    <property type="term" value="P:polyamine biosynthetic process"/>
    <property type="evidence" value="ECO:0007669"/>
    <property type="project" value="TreeGrafter"/>
</dbReference>
<dbReference type="GO" id="GO:0016740">
    <property type="term" value="F:transferase activity"/>
    <property type="evidence" value="ECO:0007669"/>
    <property type="project" value="TreeGrafter"/>
</dbReference>
<evidence type="ECO:0000313" key="3">
    <source>
        <dbReference type="Proteomes" id="UP000230007"/>
    </source>
</evidence>
<feature type="domain" description="N(4)-bis(aminopropyl)spermidine synthase C-terminal" evidence="1">
    <location>
        <begin position="3"/>
        <end position="208"/>
    </location>
</feature>
<evidence type="ECO:0000313" key="2">
    <source>
        <dbReference type="EMBL" id="PIP46394.1"/>
    </source>
</evidence>
<dbReference type="Pfam" id="PF01861">
    <property type="entry name" value="BpsA_C"/>
    <property type="match status" value="1"/>
</dbReference>
<name>A0A2H0ALX2_9BACT</name>
<dbReference type="SUPFAM" id="SSF53335">
    <property type="entry name" value="S-adenosyl-L-methionine-dependent methyltransferases"/>
    <property type="match status" value="1"/>
</dbReference>
<dbReference type="Proteomes" id="UP000230007">
    <property type="component" value="Unassembled WGS sequence"/>
</dbReference>
<gene>
    <name evidence="2" type="ORF">COX15_00745</name>
</gene>
<proteinExistence type="predicted"/>
<feature type="non-terminal residue" evidence="2">
    <location>
        <position position="1"/>
    </location>
</feature>
<dbReference type="PANTHER" id="PTHR23290">
    <property type="entry name" value="RRNA N6-ADENOSINE-METHYLTRANSFERASE METTL5"/>
    <property type="match status" value="1"/>
</dbReference>
<dbReference type="Gene3D" id="3.40.50.150">
    <property type="entry name" value="Vaccinia Virus protein VP39"/>
    <property type="match status" value="1"/>
</dbReference>
<accession>A0A2H0ALX2</accession>
<dbReference type="InterPro" id="IPR051720">
    <property type="entry name" value="rRNA_MeTrfase/Polyamine_Synth"/>
</dbReference>
<organism evidence="2 3">
    <name type="scientific">Candidatus Colwellbacteria bacterium CG23_combo_of_CG06-09_8_20_14_all_42_19</name>
    <dbReference type="NCBI Taxonomy" id="1974541"/>
    <lineage>
        <taxon>Bacteria</taxon>
        <taxon>Candidatus Colwelliibacteriota</taxon>
    </lineage>
</organism>
<dbReference type="AlphaFoldDB" id="A0A2H0ALX2"/>
<comment type="caution">
    <text evidence="2">The sequence shown here is derived from an EMBL/GenBank/DDBJ whole genome shotgun (WGS) entry which is preliminary data.</text>
</comment>
<evidence type="ECO:0000259" key="1">
    <source>
        <dbReference type="Pfam" id="PF01861"/>
    </source>
</evidence>
<protein>
    <recommendedName>
        <fullName evidence="1">N(4)-bis(aminopropyl)spermidine synthase C-terminal domain-containing protein</fullName>
    </recommendedName>
</protein>
<dbReference type="EMBL" id="PCSK01000015">
    <property type="protein sequence ID" value="PIP46394.1"/>
    <property type="molecule type" value="Genomic_DNA"/>
</dbReference>
<dbReference type="PANTHER" id="PTHR23290:SF0">
    <property type="entry name" value="RRNA N6-ADENOSINE-METHYLTRANSFERASE METTL5"/>
    <property type="match status" value="1"/>
</dbReference>
<dbReference type="InterPro" id="IPR002723">
    <property type="entry name" value="BpsA_C"/>
</dbReference>